<keyword evidence="1" id="KW-0732">Signal</keyword>
<dbReference type="STRING" id="1560345.AWL63_21340"/>
<gene>
    <name evidence="2" type="ORF">AWL63_21340</name>
</gene>
<dbReference type="InterPro" id="IPR008869">
    <property type="entry name" value="MlaC/ttg2D"/>
</dbReference>
<protein>
    <submittedName>
        <fullName evidence="2">Hopanoid biosynthesis protein HpnM</fullName>
    </submittedName>
</protein>
<dbReference type="PANTHER" id="PTHR36573:SF1">
    <property type="entry name" value="INTERMEMBRANE PHOSPHOLIPID TRANSPORT SYSTEM BINDING PROTEIN MLAC"/>
    <property type="match status" value="1"/>
</dbReference>
<dbReference type="Pfam" id="PF05494">
    <property type="entry name" value="MlaC"/>
    <property type="match status" value="1"/>
</dbReference>
<dbReference type="Proteomes" id="UP000094256">
    <property type="component" value="Chromosome"/>
</dbReference>
<proteinExistence type="predicted"/>
<sequence length="205" mass="21508">MEYRMIRVSGLAALLLAASITAPATAQTSDPAGATVQALDDGLLAIMKGGKALGVAGRSAKIAPIVDRAFDIPLMTRLSVGPAWTTTAPADQTALVAAIRKLTIAQYAGNFDSWSGESFKIAPQVETRGTDKLVRTTLVAPKGEPTAIAYRLRQSGGQWKIIDVFYQNSVSQLATRRSDFAGILGKGGAKALVKHLDQLSAKAAN</sequence>
<dbReference type="PANTHER" id="PTHR36573">
    <property type="entry name" value="INTERMEMBRANE PHOSPHOLIPID TRANSPORT SYSTEM BINDING PROTEIN MLAC"/>
    <property type="match status" value="1"/>
</dbReference>
<dbReference type="InterPro" id="IPR017842">
    <property type="entry name" value="Hopanoid_biosyn-assoc_HpnM"/>
</dbReference>
<dbReference type="EMBL" id="CP014168">
    <property type="protein sequence ID" value="AOH86124.1"/>
    <property type="molecule type" value="Genomic_DNA"/>
</dbReference>
<dbReference type="KEGG" id="span:AWL63_21340"/>
<dbReference type="AlphaFoldDB" id="A0A1B3ZFB6"/>
<reference evidence="2 3" key="1">
    <citation type="submission" date="2016-01" db="EMBL/GenBank/DDBJ databases">
        <title>Complete genome and mega plasmid sequence of Sphingomonas panacis DCY99 elicits systemic resistance in rice to Xanthomonas oryzae.</title>
        <authorList>
            <person name="Kim Y.J."/>
            <person name="Yang D.C."/>
            <person name="Sing P."/>
        </authorList>
    </citation>
    <scope>NUCLEOTIDE SEQUENCE [LARGE SCALE GENOMIC DNA]</scope>
    <source>
        <strain evidence="2 3">DCY99</strain>
    </source>
</reference>
<dbReference type="NCBIfam" id="TIGR03481">
    <property type="entry name" value="HpnM"/>
    <property type="match status" value="1"/>
</dbReference>
<evidence type="ECO:0000313" key="3">
    <source>
        <dbReference type="Proteomes" id="UP000094256"/>
    </source>
</evidence>
<feature type="chain" id="PRO_5008556413" evidence="1">
    <location>
        <begin position="27"/>
        <end position="205"/>
    </location>
</feature>
<dbReference type="InterPro" id="IPR042245">
    <property type="entry name" value="Tgt2/MlaC_sf"/>
</dbReference>
<name>A0A1B3ZFB6_9SPHN</name>
<keyword evidence="3" id="KW-1185">Reference proteome</keyword>
<evidence type="ECO:0000313" key="2">
    <source>
        <dbReference type="EMBL" id="AOH86124.1"/>
    </source>
</evidence>
<feature type="signal peptide" evidence="1">
    <location>
        <begin position="1"/>
        <end position="26"/>
    </location>
</feature>
<accession>A0A1B3ZFB6</accession>
<evidence type="ECO:0000256" key="1">
    <source>
        <dbReference type="SAM" id="SignalP"/>
    </source>
</evidence>
<dbReference type="OrthoDB" id="7358716at2"/>
<organism evidence="2 3">
    <name type="scientific">Sphingomonas panacis</name>
    <dbReference type="NCBI Taxonomy" id="1560345"/>
    <lineage>
        <taxon>Bacteria</taxon>
        <taxon>Pseudomonadati</taxon>
        <taxon>Pseudomonadota</taxon>
        <taxon>Alphaproteobacteria</taxon>
        <taxon>Sphingomonadales</taxon>
        <taxon>Sphingomonadaceae</taxon>
        <taxon>Sphingomonas</taxon>
    </lineage>
</organism>
<dbReference type="Gene3D" id="3.10.450.710">
    <property type="entry name" value="Tgt2/MlaC"/>
    <property type="match status" value="1"/>
</dbReference>